<organism evidence="2 3">
    <name type="scientific">Penicillium chrysogenum</name>
    <name type="common">Penicillium notatum</name>
    <dbReference type="NCBI Taxonomy" id="5076"/>
    <lineage>
        <taxon>Eukaryota</taxon>
        <taxon>Fungi</taxon>
        <taxon>Dikarya</taxon>
        <taxon>Ascomycota</taxon>
        <taxon>Pezizomycotina</taxon>
        <taxon>Eurotiomycetes</taxon>
        <taxon>Eurotiomycetidae</taxon>
        <taxon>Eurotiales</taxon>
        <taxon>Aspergillaceae</taxon>
        <taxon>Penicillium</taxon>
        <taxon>Penicillium chrysogenum species complex</taxon>
    </lineage>
</organism>
<gene>
    <name evidence="2" type="ORF">N7505_009800</name>
</gene>
<accession>A0ABQ8W907</accession>
<evidence type="ECO:0000313" key="2">
    <source>
        <dbReference type="EMBL" id="KAJ5260419.1"/>
    </source>
</evidence>
<proteinExistence type="predicted"/>
<dbReference type="Proteomes" id="UP001220256">
    <property type="component" value="Unassembled WGS sequence"/>
</dbReference>
<reference evidence="2 3" key="1">
    <citation type="journal article" date="2023" name="IMA Fungus">
        <title>Comparative genomic study of the Penicillium genus elucidates a diverse pangenome and 15 lateral gene transfer events.</title>
        <authorList>
            <person name="Petersen C."/>
            <person name="Sorensen T."/>
            <person name="Nielsen M.R."/>
            <person name="Sondergaard T.E."/>
            <person name="Sorensen J.L."/>
            <person name="Fitzpatrick D.A."/>
            <person name="Frisvad J.C."/>
            <person name="Nielsen K.L."/>
        </authorList>
    </citation>
    <scope>NUCLEOTIDE SEQUENCE [LARGE SCALE GENOMIC DNA]</scope>
    <source>
        <strain evidence="2 3">IBT 3361</strain>
    </source>
</reference>
<dbReference type="EMBL" id="JAPVEB010000008">
    <property type="protein sequence ID" value="KAJ5260419.1"/>
    <property type="molecule type" value="Genomic_DNA"/>
</dbReference>
<keyword evidence="3" id="KW-1185">Reference proteome</keyword>
<feature type="region of interest" description="Disordered" evidence="1">
    <location>
        <begin position="113"/>
        <end position="165"/>
    </location>
</feature>
<sequence length="165" mass="17637">MHELHELLEAGHARLWPFTSVSVRNSLVGTGLVVRVNQVGIVSSNQAVGHDDALNAHYTQLGVMPPWKIRITIVVNNPVVLLSPANPHLKGGQALIAEITEATNHLLETGAKVNLQPPGEEDSENTARAHSLAREETLENSEVNSPHWAQSPAPGVGVAMGSGEY</sequence>
<name>A0ABQ8W907_PENCH</name>
<evidence type="ECO:0000256" key="1">
    <source>
        <dbReference type="SAM" id="MobiDB-lite"/>
    </source>
</evidence>
<protein>
    <submittedName>
        <fullName evidence="2">Uncharacterized protein</fullName>
    </submittedName>
</protein>
<evidence type="ECO:0000313" key="3">
    <source>
        <dbReference type="Proteomes" id="UP001220256"/>
    </source>
</evidence>
<comment type="caution">
    <text evidence="2">The sequence shown here is derived from an EMBL/GenBank/DDBJ whole genome shotgun (WGS) entry which is preliminary data.</text>
</comment>